<dbReference type="InterPro" id="IPR011032">
    <property type="entry name" value="GroES-like_sf"/>
</dbReference>
<dbReference type="GO" id="GO:0008270">
    <property type="term" value="F:zinc ion binding"/>
    <property type="evidence" value="ECO:0007669"/>
    <property type="project" value="InterPro"/>
</dbReference>
<keyword evidence="4" id="KW-0862">Zinc</keyword>
<dbReference type="SUPFAM" id="SSF51735">
    <property type="entry name" value="NAD(P)-binding Rossmann-fold domains"/>
    <property type="match status" value="1"/>
</dbReference>
<dbReference type="Gene3D" id="3.40.50.720">
    <property type="entry name" value="NAD(P)-binding Rossmann-like Domain"/>
    <property type="match status" value="1"/>
</dbReference>
<evidence type="ECO:0000313" key="8">
    <source>
        <dbReference type="EMBL" id="KAG5614611.1"/>
    </source>
</evidence>
<dbReference type="Gene3D" id="3.90.180.10">
    <property type="entry name" value="Medium-chain alcohol dehydrogenases, catalytic domain"/>
    <property type="match status" value="1"/>
</dbReference>
<gene>
    <name evidence="8" type="ORF">H5410_014435</name>
</gene>
<dbReference type="Proteomes" id="UP000824120">
    <property type="component" value="Chromosome 3"/>
</dbReference>
<dbReference type="Pfam" id="PF08240">
    <property type="entry name" value="ADH_N"/>
    <property type="match status" value="1"/>
</dbReference>
<dbReference type="AlphaFoldDB" id="A0A9J5ZR84"/>
<evidence type="ECO:0000256" key="4">
    <source>
        <dbReference type="ARBA" id="ARBA00022833"/>
    </source>
</evidence>
<dbReference type="PROSITE" id="PS00059">
    <property type="entry name" value="ADH_ZINC"/>
    <property type="match status" value="1"/>
</dbReference>
<dbReference type="GO" id="GO:0005829">
    <property type="term" value="C:cytosol"/>
    <property type="evidence" value="ECO:0007669"/>
    <property type="project" value="TreeGrafter"/>
</dbReference>
<evidence type="ECO:0000256" key="6">
    <source>
        <dbReference type="ARBA" id="ARBA00023027"/>
    </source>
</evidence>
<dbReference type="EMBL" id="JACXVP010000003">
    <property type="protein sequence ID" value="KAG5614611.1"/>
    <property type="molecule type" value="Genomic_DNA"/>
</dbReference>
<dbReference type="PANTHER" id="PTHR43880:SF38">
    <property type="entry name" value="ALCOHOL DEHYDROGENASE-RELATED"/>
    <property type="match status" value="1"/>
</dbReference>
<organism evidence="8 9">
    <name type="scientific">Solanum commersonii</name>
    <name type="common">Commerson's wild potato</name>
    <name type="synonym">Commerson's nightshade</name>
    <dbReference type="NCBI Taxonomy" id="4109"/>
    <lineage>
        <taxon>Eukaryota</taxon>
        <taxon>Viridiplantae</taxon>
        <taxon>Streptophyta</taxon>
        <taxon>Embryophyta</taxon>
        <taxon>Tracheophyta</taxon>
        <taxon>Spermatophyta</taxon>
        <taxon>Magnoliopsida</taxon>
        <taxon>eudicotyledons</taxon>
        <taxon>Gunneridae</taxon>
        <taxon>Pentapetalae</taxon>
        <taxon>asterids</taxon>
        <taxon>lamiids</taxon>
        <taxon>Solanales</taxon>
        <taxon>Solanaceae</taxon>
        <taxon>Solanoideae</taxon>
        <taxon>Solaneae</taxon>
        <taxon>Solanum</taxon>
    </lineage>
</organism>
<dbReference type="InterPro" id="IPR013154">
    <property type="entry name" value="ADH-like_N"/>
</dbReference>
<keyword evidence="6" id="KW-0520">NAD</keyword>
<evidence type="ECO:0000256" key="3">
    <source>
        <dbReference type="ARBA" id="ARBA00022723"/>
    </source>
</evidence>
<comment type="subunit">
    <text evidence="2">Homodimer.</text>
</comment>
<evidence type="ECO:0000313" key="9">
    <source>
        <dbReference type="Proteomes" id="UP000824120"/>
    </source>
</evidence>
<keyword evidence="5" id="KW-0560">Oxidoreductase</keyword>
<evidence type="ECO:0000256" key="2">
    <source>
        <dbReference type="ARBA" id="ARBA00011738"/>
    </source>
</evidence>
<reference evidence="8 9" key="1">
    <citation type="submission" date="2020-09" db="EMBL/GenBank/DDBJ databases">
        <title>De no assembly of potato wild relative species, Solanum commersonii.</title>
        <authorList>
            <person name="Cho K."/>
        </authorList>
    </citation>
    <scope>NUCLEOTIDE SEQUENCE [LARGE SCALE GENOMIC DNA]</scope>
    <source>
        <strain evidence="8">LZ3.2</strain>
        <tissue evidence="8">Leaf</tissue>
    </source>
</reference>
<protein>
    <recommendedName>
        <fullName evidence="7">Alcohol dehydrogenase-like N-terminal domain-containing protein</fullName>
    </recommendedName>
</protein>
<evidence type="ECO:0000256" key="5">
    <source>
        <dbReference type="ARBA" id="ARBA00023002"/>
    </source>
</evidence>
<comment type="caution">
    <text evidence="8">The sequence shown here is derived from an EMBL/GenBank/DDBJ whole genome shotgun (WGS) entry which is preliminary data.</text>
</comment>
<dbReference type="GO" id="GO:0051903">
    <property type="term" value="F:S-(hydroxymethyl)glutathione dehydrogenase [NAD(P)+] activity"/>
    <property type="evidence" value="ECO:0007669"/>
    <property type="project" value="TreeGrafter"/>
</dbReference>
<dbReference type="FunFam" id="3.90.180.10:FF:000067">
    <property type="entry name" value="alcohol dehydrogenase 1-like isoform X1"/>
    <property type="match status" value="1"/>
</dbReference>
<feature type="domain" description="Alcohol dehydrogenase-like N-terminal" evidence="7">
    <location>
        <begin position="35"/>
        <end position="123"/>
    </location>
</feature>
<dbReference type="PANTHER" id="PTHR43880">
    <property type="entry name" value="ALCOHOL DEHYDROGENASE"/>
    <property type="match status" value="1"/>
</dbReference>
<evidence type="ECO:0000256" key="1">
    <source>
        <dbReference type="ARBA" id="ARBA00001947"/>
    </source>
</evidence>
<comment type="cofactor">
    <cofactor evidence="1">
        <name>Zn(2+)</name>
        <dbReference type="ChEBI" id="CHEBI:29105"/>
    </cofactor>
</comment>
<dbReference type="InterPro" id="IPR036291">
    <property type="entry name" value="NAD(P)-bd_dom_sf"/>
</dbReference>
<keyword evidence="9" id="KW-1185">Reference proteome</keyword>
<name>A0A9J5ZR84_SOLCO</name>
<dbReference type="InterPro" id="IPR002328">
    <property type="entry name" value="ADH_Zn_CS"/>
</dbReference>
<proteinExistence type="predicted"/>
<dbReference type="GO" id="GO:0046294">
    <property type="term" value="P:formaldehyde catabolic process"/>
    <property type="evidence" value="ECO:0007669"/>
    <property type="project" value="TreeGrafter"/>
</dbReference>
<dbReference type="SUPFAM" id="SSF50129">
    <property type="entry name" value="GroES-like"/>
    <property type="match status" value="1"/>
</dbReference>
<keyword evidence="3" id="KW-0479">Metal-binding</keyword>
<accession>A0A9J5ZR84</accession>
<evidence type="ECO:0000259" key="7">
    <source>
        <dbReference type="Pfam" id="PF08240"/>
    </source>
</evidence>
<dbReference type="OrthoDB" id="417550at2759"/>
<sequence>MDSSNPKVITCKAAVVWKEGEMIKIKEIQVDPPKSNEVRIKMLFASLCHTDILASNGYPIPLFPRVLGHEGVGMIESVGENVTNLKEGDIVMPLYLRECKECPNCKSGKSNLCHKYQLTFPGLMLDDTSRMSIHGGQVLYHSFSCSTWLILRRFSLQHASLLCCGFTTGYGATWREVHVEKGSIVVVLGLGVVGLGAIEGARSQGVSKIIGVDINESKRGKENCLE</sequence>